<dbReference type="PANTHER" id="PTHR35330:SF1">
    <property type="entry name" value="SIROHEME BIOSYNTHESIS PROTEIN MET8"/>
    <property type="match status" value="1"/>
</dbReference>
<keyword evidence="3" id="KW-0560">Oxidoreductase</keyword>
<dbReference type="Pfam" id="PF10414">
    <property type="entry name" value="CysG_dimeriser"/>
    <property type="match status" value="1"/>
</dbReference>
<evidence type="ECO:0000256" key="6">
    <source>
        <dbReference type="ARBA" id="ARBA00047561"/>
    </source>
</evidence>
<name>M2U169_9SPHN</name>
<dbReference type="InterPro" id="IPR006367">
    <property type="entry name" value="Sirohaem_synthase_N"/>
</dbReference>
<dbReference type="UniPathway" id="UPA00262">
    <property type="reaction ID" value="UER00222"/>
</dbReference>
<dbReference type="AlphaFoldDB" id="M2U169"/>
<dbReference type="GO" id="GO:0043115">
    <property type="term" value="F:precorrin-2 dehydrogenase activity"/>
    <property type="evidence" value="ECO:0007669"/>
    <property type="project" value="UniProtKB-EC"/>
</dbReference>
<sequence>MEALPLFFPLRGRPVLLLGDGAGAEPKRRLLQSAGAAVETDEAAALAAGARIAVVAIDEDREAGRTASRLRAAGLLVNVVDKPALCDFSFPAIVDRAPVTLAIGTGGASATLSKTLRERLEALLPAGLGGLAEAVRMRRRAVNAALPDAAARRGFWDALFAPGGALDPLGTLPDDPGAAIDAALADGPPSGASLIEIVPRSADPDDLSLKELRALSRADIVLWEEGFPQALLTRARRDARIEPARAGAEKAGGHVVVLRRFAGEAGAAPASSDGPRGSSDDEKAKGGQKHGKGW</sequence>
<accession>M2U169</accession>
<dbReference type="RefSeq" id="WP_008603863.1">
    <property type="nucleotide sequence ID" value="NZ_AMRV01000017.1"/>
</dbReference>
<dbReference type="EC" id="1.3.1.76" evidence="2"/>
<dbReference type="PANTHER" id="PTHR35330">
    <property type="entry name" value="SIROHEME BIOSYNTHESIS PROTEIN MET8"/>
    <property type="match status" value="1"/>
</dbReference>
<evidence type="ECO:0000259" key="8">
    <source>
        <dbReference type="Pfam" id="PF10414"/>
    </source>
</evidence>
<organism evidence="9 10">
    <name type="scientific">Pacificimonas flava</name>
    <dbReference type="NCBI Taxonomy" id="1234595"/>
    <lineage>
        <taxon>Bacteria</taxon>
        <taxon>Pseudomonadati</taxon>
        <taxon>Pseudomonadota</taxon>
        <taxon>Alphaproteobacteria</taxon>
        <taxon>Sphingomonadales</taxon>
        <taxon>Sphingosinicellaceae</taxon>
        <taxon>Pacificimonas</taxon>
    </lineage>
</organism>
<comment type="pathway">
    <text evidence="1">Porphyrin-containing compound metabolism; siroheme biosynthesis; sirohydrochlorin from precorrin-2: step 1/1.</text>
</comment>
<dbReference type="InterPro" id="IPR028161">
    <property type="entry name" value="Met8-like"/>
</dbReference>
<dbReference type="GO" id="GO:0004325">
    <property type="term" value="F:ferrochelatase activity"/>
    <property type="evidence" value="ECO:0007669"/>
    <property type="project" value="InterPro"/>
</dbReference>
<proteinExistence type="predicted"/>
<dbReference type="GO" id="GO:0019354">
    <property type="term" value="P:siroheme biosynthetic process"/>
    <property type="evidence" value="ECO:0007669"/>
    <property type="project" value="UniProtKB-UniPathway"/>
</dbReference>
<reference evidence="9 10" key="1">
    <citation type="journal article" date="2013" name="Genome Announc.">
        <title>Draft Genome Sequence of Strain JLT2015T, Belonging to the Family Sphingomonadaceae of the Alphaproteobacteria.</title>
        <authorList>
            <person name="Tang K."/>
            <person name="Liu K."/>
            <person name="Li S."/>
            <person name="Jiao N."/>
        </authorList>
    </citation>
    <scope>NUCLEOTIDE SEQUENCE [LARGE SCALE GENOMIC DNA]</scope>
    <source>
        <strain evidence="9 10">JLT2015</strain>
    </source>
</reference>
<dbReference type="EMBL" id="AMRV01000017">
    <property type="protein sequence ID" value="EMD81742.1"/>
    <property type="molecule type" value="Genomic_DNA"/>
</dbReference>
<evidence type="ECO:0000256" key="5">
    <source>
        <dbReference type="ARBA" id="ARBA00023244"/>
    </source>
</evidence>
<dbReference type="SUPFAM" id="SSF51735">
    <property type="entry name" value="NAD(P)-binding Rossmann-fold domains"/>
    <property type="match status" value="1"/>
</dbReference>
<keyword evidence="5" id="KW-0627">Porphyrin biosynthesis</keyword>
<dbReference type="InterPro" id="IPR019478">
    <property type="entry name" value="Sirohaem_synthase_dimer_dom"/>
</dbReference>
<evidence type="ECO:0000313" key="9">
    <source>
        <dbReference type="EMBL" id="EMD81742.1"/>
    </source>
</evidence>
<comment type="caution">
    <text evidence="9">The sequence shown here is derived from an EMBL/GenBank/DDBJ whole genome shotgun (WGS) entry which is preliminary data.</text>
</comment>
<dbReference type="SUPFAM" id="SSF75615">
    <property type="entry name" value="Siroheme synthase middle domains-like"/>
    <property type="match status" value="1"/>
</dbReference>
<evidence type="ECO:0000256" key="2">
    <source>
        <dbReference type="ARBA" id="ARBA00012400"/>
    </source>
</evidence>
<evidence type="ECO:0000256" key="7">
    <source>
        <dbReference type="SAM" id="MobiDB-lite"/>
    </source>
</evidence>
<comment type="catalytic activity">
    <reaction evidence="6">
        <text>precorrin-2 + NAD(+) = sirohydrochlorin + NADH + 2 H(+)</text>
        <dbReference type="Rhea" id="RHEA:15613"/>
        <dbReference type="ChEBI" id="CHEBI:15378"/>
        <dbReference type="ChEBI" id="CHEBI:57540"/>
        <dbReference type="ChEBI" id="CHEBI:57945"/>
        <dbReference type="ChEBI" id="CHEBI:58351"/>
        <dbReference type="ChEBI" id="CHEBI:58827"/>
        <dbReference type="EC" id="1.3.1.76"/>
    </reaction>
</comment>
<protein>
    <recommendedName>
        <fullName evidence="2">precorrin-2 dehydrogenase</fullName>
        <ecNumber evidence="2">1.3.1.76</ecNumber>
    </recommendedName>
</protein>
<evidence type="ECO:0000256" key="3">
    <source>
        <dbReference type="ARBA" id="ARBA00023002"/>
    </source>
</evidence>
<evidence type="ECO:0000256" key="1">
    <source>
        <dbReference type="ARBA" id="ARBA00005010"/>
    </source>
</evidence>
<keyword evidence="4" id="KW-0520">NAD</keyword>
<dbReference type="Pfam" id="PF13241">
    <property type="entry name" value="NAD_binding_7"/>
    <property type="match status" value="1"/>
</dbReference>
<dbReference type="Gene3D" id="3.40.50.720">
    <property type="entry name" value="NAD(P)-binding Rossmann-like Domain"/>
    <property type="match status" value="1"/>
</dbReference>
<dbReference type="Gene3D" id="3.30.160.110">
    <property type="entry name" value="Siroheme synthase, domain 2"/>
    <property type="match status" value="1"/>
</dbReference>
<feature type="region of interest" description="Disordered" evidence="7">
    <location>
        <begin position="265"/>
        <end position="294"/>
    </location>
</feature>
<dbReference type="Proteomes" id="UP000011717">
    <property type="component" value="Unassembled WGS sequence"/>
</dbReference>
<keyword evidence="10" id="KW-1185">Reference proteome</keyword>
<dbReference type="InterPro" id="IPR036291">
    <property type="entry name" value="NAD(P)-bd_dom_sf"/>
</dbReference>
<gene>
    <name evidence="9" type="ORF">C725_2899</name>
</gene>
<dbReference type="NCBIfam" id="TIGR01470">
    <property type="entry name" value="cysG_Nterm"/>
    <property type="match status" value="1"/>
</dbReference>
<evidence type="ECO:0000313" key="10">
    <source>
        <dbReference type="Proteomes" id="UP000011717"/>
    </source>
</evidence>
<dbReference type="OrthoDB" id="9815856at2"/>
<evidence type="ECO:0000256" key="4">
    <source>
        <dbReference type="ARBA" id="ARBA00023027"/>
    </source>
</evidence>
<feature type="domain" description="Sirohaem synthase dimerisation" evidence="8">
    <location>
        <begin position="128"/>
        <end position="160"/>
    </location>
</feature>